<sequence length="337" mass="35633">MTTDALVRGILAGEAMSPSTQDFRIRLLPPKRLARMEVLHRFAREHETTTLERPYAHSSPPGALHPGAGEAIEWFAFTARLVRAAETAGSPGPIHEGWQRLSLAEGVHARIGTRIALGNLRRGLQPPQSGHDNPHYFDDIAMARAAAVAFLEGPDDEALRLIVADSEVTHDLDGVWCAAATAVLVRRLLAGDDRIVATDAALEALPSESWSRRLAELARETAEGATSALDRSERLGRVVGDWVYSYPIAAPETLAFLLAHVRHAESANELLLGALSTGRAGATLAALAGGCAAVIFGEAWIPERLTAATAELTGLAVPESAGATVADALAEAAHVGN</sequence>
<dbReference type="Gene3D" id="1.10.4080.10">
    <property type="entry name" value="ADP-ribosylation/Crystallin J1"/>
    <property type="match status" value="1"/>
</dbReference>
<comment type="caution">
    <text evidence="1">The sequence shown here is derived from an EMBL/GenBank/DDBJ whole genome shotgun (WGS) entry which is preliminary data.</text>
</comment>
<dbReference type="Pfam" id="PF03747">
    <property type="entry name" value="ADP_ribosyl_GH"/>
    <property type="match status" value="1"/>
</dbReference>
<protein>
    <submittedName>
        <fullName evidence="1">ADP-ribosylglycohydrolase family protein</fullName>
    </submittedName>
</protein>
<dbReference type="Proteomes" id="UP001501079">
    <property type="component" value="Unassembled WGS sequence"/>
</dbReference>
<evidence type="ECO:0000313" key="1">
    <source>
        <dbReference type="EMBL" id="GAA4174651.1"/>
    </source>
</evidence>
<reference evidence="2" key="1">
    <citation type="journal article" date="2019" name="Int. J. Syst. Evol. Microbiol.">
        <title>The Global Catalogue of Microorganisms (GCM) 10K type strain sequencing project: providing services to taxonomists for standard genome sequencing and annotation.</title>
        <authorList>
            <consortium name="The Broad Institute Genomics Platform"/>
            <consortium name="The Broad Institute Genome Sequencing Center for Infectious Disease"/>
            <person name="Wu L."/>
            <person name="Ma J."/>
        </authorList>
    </citation>
    <scope>NUCLEOTIDE SEQUENCE [LARGE SCALE GENOMIC DNA]</scope>
    <source>
        <strain evidence="2">JCM 17591</strain>
    </source>
</reference>
<dbReference type="InterPro" id="IPR036705">
    <property type="entry name" value="Ribosyl_crysJ1_sf"/>
</dbReference>
<keyword evidence="2" id="KW-1185">Reference proteome</keyword>
<name>A0ABP8A045_9MICO</name>
<proteinExistence type="predicted"/>
<organism evidence="1 2">
    <name type="scientific">Gryllotalpicola koreensis</name>
    <dbReference type="NCBI Taxonomy" id="993086"/>
    <lineage>
        <taxon>Bacteria</taxon>
        <taxon>Bacillati</taxon>
        <taxon>Actinomycetota</taxon>
        <taxon>Actinomycetes</taxon>
        <taxon>Micrococcales</taxon>
        <taxon>Microbacteriaceae</taxon>
        <taxon>Gryllotalpicola</taxon>
    </lineage>
</organism>
<gene>
    <name evidence="1" type="ORF">GCM10022287_18860</name>
</gene>
<dbReference type="InterPro" id="IPR005502">
    <property type="entry name" value="Ribosyl_crysJ1"/>
</dbReference>
<dbReference type="RefSeq" id="WP_344753718.1">
    <property type="nucleotide sequence ID" value="NZ_BAABBW010000003.1"/>
</dbReference>
<dbReference type="EMBL" id="BAABBW010000003">
    <property type="protein sequence ID" value="GAA4174651.1"/>
    <property type="molecule type" value="Genomic_DNA"/>
</dbReference>
<accession>A0ABP8A045</accession>
<dbReference type="SUPFAM" id="SSF101478">
    <property type="entry name" value="ADP-ribosylglycohydrolase"/>
    <property type="match status" value="1"/>
</dbReference>
<evidence type="ECO:0000313" key="2">
    <source>
        <dbReference type="Proteomes" id="UP001501079"/>
    </source>
</evidence>